<name>A0ABQ7JPX2_9FUNG</name>
<evidence type="ECO:0000313" key="4">
    <source>
        <dbReference type="Proteomes" id="UP001194696"/>
    </source>
</evidence>
<dbReference type="SUPFAM" id="SSF81901">
    <property type="entry name" value="HCP-like"/>
    <property type="match status" value="2"/>
</dbReference>
<sequence length="438" mass="48544">MTLEGSSDEHVQAMRRVYENANPTDSPSPNDIFHVTYHLDPATGKGIILWDDILSAFKNVVHVRTGTMILSFLKGSDFKKINTENSMDKEQSTTETPAKEISVKSLHKALPGSPQEQSTADFNNNNNPTNVIRRNPAYGLVEEAMQNYNHIENPASATIQRRPQLIPDNQSSPLDDDNDSKAQRRSSKKYQQNARAPQENASIAAKDFTETLIKASQGDKHAQVDVGDMYRDGQGVIRDYQAAMDWYLKAAEQKNPVGQRRAGSLHNSGLGVPQSYSTAMEWFLLAAEQGDSHALRIIGSMYLYGRGVPQDHSKAMNRFRKAANQGNVAAHQNIGWLYERGLGVPQDFGKAMEWYCKAADLGDADAQSNIGFLYNCGLGVPQDDAQAAEWYQKAAEQGVAAAQYSLGNMLYHGRGIPENKAKAREWYKKAANQGYIPE</sequence>
<dbReference type="Pfam" id="PF08238">
    <property type="entry name" value="Sel1"/>
    <property type="match status" value="6"/>
</dbReference>
<comment type="caution">
    <text evidence="3">The sequence shown here is derived from an EMBL/GenBank/DDBJ whole genome shotgun (WGS) entry which is preliminary data.</text>
</comment>
<dbReference type="EMBL" id="JAAAIM010000999">
    <property type="protein sequence ID" value="KAG0282804.1"/>
    <property type="molecule type" value="Genomic_DNA"/>
</dbReference>
<dbReference type="SMART" id="SM00671">
    <property type="entry name" value="SEL1"/>
    <property type="match status" value="6"/>
</dbReference>
<dbReference type="InterPro" id="IPR050767">
    <property type="entry name" value="Sel1_AlgK"/>
</dbReference>
<dbReference type="PANTHER" id="PTHR11102">
    <property type="entry name" value="SEL-1-LIKE PROTEIN"/>
    <property type="match status" value="1"/>
</dbReference>
<feature type="compositionally biased region" description="Polar residues" evidence="2">
    <location>
        <begin position="154"/>
        <end position="173"/>
    </location>
</feature>
<evidence type="ECO:0000256" key="2">
    <source>
        <dbReference type="SAM" id="MobiDB-lite"/>
    </source>
</evidence>
<keyword evidence="4" id="KW-1185">Reference proteome</keyword>
<gene>
    <name evidence="3" type="ORF">BGZ96_012818</name>
</gene>
<feature type="region of interest" description="Disordered" evidence="2">
    <location>
        <begin position="109"/>
        <end position="133"/>
    </location>
</feature>
<dbReference type="InterPro" id="IPR011990">
    <property type="entry name" value="TPR-like_helical_dom_sf"/>
</dbReference>
<reference evidence="3 4" key="1">
    <citation type="journal article" date="2020" name="Fungal Divers.">
        <title>Resolving the Mortierellaceae phylogeny through synthesis of multi-gene phylogenetics and phylogenomics.</title>
        <authorList>
            <person name="Vandepol N."/>
            <person name="Liber J."/>
            <person name="Desiro A."/>
            <person name="Na H."/>
            <person name="Kennedy M."/>
            <person name="Barry K."/>
            <person name="Grigoriev I.V."/>
            <person name="Miller A.N."/>
            <person name="O'Donnell K."/>
            <person name="Stajich J.E."/>
            <person name="Bonito G."/>
        </authorList>
    </citation>
    <scope>NUCLEOTIDE SEQUENCE [LARGE SCALE GENOMIC DNA]</scope>
    <source>
        <strain evidence="3 4">AD045</strain>
    </source>
</reference>
<dbReference type="InterPro" id="IPR006597">
    <property type="entry name" value="Sel1-like"/>
</dbReference>
<feature type="compositionally biased region" description="Low complexity" evidence="2">
    <location>
        <begin position="123"/>
        <end position="133"/>
    </location>
</feature>
<comment type="similarity">
    <text evidence="1">Belongs to the sel-1 family.</text>
</comment>
<feature type="compositionally biased region" description="Polar residues" evidence="2">
    <location>
        <begin position="189"/>
        <end position="201"/>
    </location>
</feature>
<organism evidence="3 4">
    <name type="scientific">Linnemannia gamsii</name>
    <dbReference type="NCBI Taxonomy" id="64522"/>
    <lineage>
        <taxon>Eukaryota</taxon>
        <taxon>Fungi</taxon>
        <taxon>Fungi incertae sedis</taxon>
        <taxon>Mucoromycota</taxon>
        <taxon>Mortierellomycotina</taxon>
        <taxon>Mortierellomycetes</taxon>
        <taxon>Mortierellales</taxon>
        <taxon>Mortierellaceae</taxon>
        <taxon>Linnemannia</taxon>
    </lineage>
</organism>
<evidence type="ECO:0000313" key="3">
    <source>
        <dbReference type="EMBL" id="KAG0282804.1"/>
    </source>
</evidence>
<evidence type="ECO:0008006" key="5">
    <source>
        <dbReference type="Google" id="ProtNLM"/>
    </source>
</evidence>
<protein>
    <recommendedName>
        <fullName evidence="5">HCP-like protein</fullName>
    </recommendedName>
</protein>
<feature type="region of interest" description="Disordered" evidence="2">
    <location>
        <begin position="154"/>
        <end position="201"/>
    </location>
</feature>
<accession>A0ABQ7JPX2</accession>
<proteinExistence type="inferred from homology"/>
<dbReference type="Proteomes" id="UP001194696">
    <property type="component" value="Unassembled WGS sequence"/>
</dbReference>
<dbReference type="Gene3D" id="1.25.40.10">
    <property type="entry name" value="Tetratricopeptide repeat domain"/>
    <property type="match status" value="2"/>
</dbReference>
<evidence type="ECO:0000256" key="1">
    <source>
        <dbReference type="ARBA" id="ARBA00038101"/>
    </source>
</evidence>
<dbReference type="PANTHER" id="PTHR11102:SF160">
    <property type="entry name" value="ERAD-ASSOCIATED E3 UBIQUITIN-PROTEIN LIGASE COMPONENT HRD3"/>
    <property type="match status" value="1"/>
</dbReference>